<dbReference type="OrthoDB" id="297643at2759"/>
<name>A0A4P9Y1T0_9FUNG</name>
<dbReference type="Proteomes" id="UP000267251">
    <property type="component" value="Unassembled WGS sequence"/>
</dbReference>
<organism evidence="3 4">
    <name type="scientific">Piptocephalis cylindrospora</name>
    <dbReference type="NCBI Taxonomy" id="1907219"/>
    <lineage>
        <taxon>Eukaryota</taxon>
        <taxon>Fungi</taxon>
        <taxon>Fungi incertae sedis</taxon>
        <taxon>Zoopagomycota</taxon>
        <taxon>Zoopagomycotina</taxon>
        <taxon>Zoopagomycetes</taxon>
        <taxon>Zoopagales</taxon>
        <taxon>Piptocephalidaceae</taxon>
        <taxon>Piptocephalis</taxon>
    </lineage>
</organism>
<proteinExistence type="predicted"/>
<evidence type="ECO:0000313" key="4">
    <source>
        <dbReference type="Proteomes" id="UP000267251"/>
    </source>
</evidence>
<dbReference type="Pfam" id="PF04118">
    <property type="entry name" value="Dopey_N"/>
    <property type="match status" value="1"/>
</dbReference>
<keyword evidence="4" id="KW-1185">Reference proteome</keyword>
<evidence type="ECO:0000313" key="3">
    <source>
        <dbReference type="EMBL" id="RKP12798.1"/>
    </source>
</evidence>
<gene>
    <name evidence="3" type="ORF">BJ684DRAFT_16749</name>
</gene>
<feature type="region of interest" description="Disordered" evidence="1">
    <location>
        <begin position="13"/>
        <end position="59"/>
    </location>
</feature>
<feature type="domain" description="DOP1 N-terminal" evidence="2">
    <location>
        <begin position="107"/>
        <end position="142"/>
    </location>
</feature>
<dbReference type="InterPro" id="IPR007249">
    <property type="entry name" value="DOP1_N"/>
</dbReference>
<dbReference type="AlphaFoldDB" id="A0A4P9Y1T0"/>
<sequence length="142" mass="15773">MVSSASSLNINILRNQGAHEDNQGVGIQDPTSSPHLTRRERSPKGEGAGLTPSSLTQNPVRDDIQWLGAYVWRSRAPKPTFLFPNPSSSSYPILPRKHAPVPDMESDPKYGKYVYAVERHLASFENVSEWADVIKFLGTLLK</sequence>
<dbReference type="EMBL" id="KZ988201">
    <property type="protein sequence ID" value="RKP12798.1"/>
    <property type="molecule type" value="Genomic_DNA"/>
</dbReference>
<feature type="non-terminal residue" evidence="3">
    <location>
        <position position="142"/>
    </location>
</feature>
<evidence type="ECO:0000259" key="2">
    <source>
        <dbReference type="Pfam" id="PF04118"/>
    </source>
</evidence>
<reference evidence="4" key="1">
    <citation type="journal article" date="2018" name="Nat. Microbiol.">
        <title>Leveraging single-cell genomics to expand the fungal tree of life.</title>
        <authorList>
            <person name="Ahrendt S.R."/>
            <person name="Quandt C.A."/>
            <person name="Ciobanu D."/>
            <person name="Clum A."/>
            <person name="Salamov A."/>
            <person name="Andreopoulos B."/>
            <person name="Cheng J.F."/>
            <person name="Woyke T."/>
            <person name="Pelin A."/>
            <person name="Henrissat B."/>
            <person name="Reynolds N.K."/>
            <person name="Benny G.L."/>
            <person name="Smith M.E."/>
            <person name="James T.Y."/>
            <person name="Grigoriev I.V."/>
        </authorList>
    </citation>
    <scope>NUCLEOTIDE SEQUENCE [LARGE SCALE GENOMIC DNA]</scope>
</reference>
<accession>A0A4P9Y1T0</accession>
<evidence type="ECO:0000256" key="1">
    <source>
        <dbReference type="SAM" id="MobiDB-lite"/>
    </source>
</evidence>
<protein>
    <recommendedName>
        <fullName evidence="2">DOP1 N-terminal domain-containing protein</fullName>
    </recommendedName>
</protein>